<dbReference type="InterPro" id="IPR011704">
    <property type="entry name" value="ATPase_dyneun-rel_AAA"/>
</dbReference>
<evidence type="ECO:0000259" key="1">
    <source>
        <dbReference type="SMART" id="SM00382"/>
    </source>
</evidence>
<protein>
    <submittedName>
        <fullName evidence="2">AAA domain-containing protein</fullName>
    </submittedName>
</protein>
<evidence type="ECO:0000313" key="2">
    <source>
        <dbReference type="EMBL" id="TYB78108.1"/>
    </source>
</evidence>
<dbReference type="InterPro" id="IPR052934">
    <property type="entry name" value="Methyl-DNA_Rec/Restrict_Enz"/>
</dbReference>
<dbReference type="InterPro" id="IPR003593">
    <property type="entry name" value="AAA+_ATPase"/>
</dbReference>
<dbReference type="AlphaFoldDB" id="A0A8H2QMR4"/>
<evidence type="ECO:0000313" key="3">
    <source>
        <dbReference type="Proteomes" id="UP000323324"/>
    </source>
</evidence>
<dbReference type="Proteomes" id="UP000323324">
    <property type="component" value="Unassembled WGS sequence"/>
</dbReference>
<comment type="caution">
    <text evidence="2">The sequence shown here is derived from an EMBL/GenBank/DDBJ whole genome shotgun (WGS) entry which is preliminary data.</text>
</comment>
<dbReference type="PANTHER" id="PTHR37291">
    <property type="entry name" value="5-METHYLCYTOSINE-SPECIFIC RESTRICTION ENZYME B"/>
    <property type="match status" value="1"/>
</dbReference>
<dbReference type="RefSeq" id="WP_148368463.1">
    <property type="nucleotide sequence ID" value="NZ_VSKM01000002.1"/>
</dbReference>
<dbReference type="SUPFAM" id="SSF52540">
    <property type="entry name" value="P-loop containing nucleoside triphosphate hydrolases"/>
    <property type="match status" value="1"/>
</dbReference>
<dbReference type="Gene3D" id="3.40.50.300">
    <property type="entry name" value="P-loop containing nucleotide triphosphate hydrolases"/>
    <property type="match status" value="2"/>
</dbReference>
<accession>A0A8H2QMR4</accession>
<dbReference type="Pfam" id="PF07728">
    <property type="entry name" value="AAA_5"/>
    <property type="match status" value="1"/>
</dbReference>
<dbReference type="SMART" id="SM00382">
    <property type="entry name" value="AAA"/>
    <property type="match status" value="1"/>
</dbReference>
<dbReference type="EMBL" id="VSKM01000002">
    <property type="protein sequence ID" value="TYB78108.1"/>
    <property type="molecule type" value="Genomic_DNA"/>
</dbReference>
<dbReference type="GO" id="GO:0016887">
    <property type="term" value="F:ATP hydrolysis activity"/>
    <property type="evidence" value="ECO:0007669"/>
    <property type="project" value="InterPro"/>
</dbReference>
<organism evidence="2 3">
    <name type="scientific">Bizionia saleffrena</name>
    <dbReference type="NCBI Taxonomy" id="291189"/>
    <lineage>
        <taxon>Bacteria</taxon>
        <taxon>Pseudomonadati</taxon>
        <taxon>Bacteroidota</taxon>
        <taxon>Flavobacteriia</taxon>
        <taxon>Flavobacteriales</taxon>
        <taxon>Flavobacteriaceae</taxon>
        <taxon>Bizionia</taxon>
    </lineage>
</organism>
<sequence length="786" mass="90818">MEIEEIKKGILLLIQTSLDVQGYYEDDQSMVEALNLVPKEQLEQCLEFYSNRNGVIIDLRKELIQSLYKGKRYTVSGLNDLIDKHKKDNENRFKSYTKLFSIFYPPLTFYGHNKQREFVAMFVDKLIEDLELIDKVKITSSDFQGPRQQGSDRYWVAIYNKTQENQSSSLQIFIEFHHGKINYGVYRHTDKSYVKPKQQFNSATFDYAEMLNYFRSEKQLIINDIPDYSNAKQIVLGGKRVYKMSHGTFKAKKYKPIIEAFKDNNWIAIHENTKKGQSEHFKNRLEFGDIVYITIGSNELIGIARVVSREYNYVPSDIVNSDEWIFHEVEIIQLAVRKSPKDLKDSRNFFPSGNSTLAEIKPEDLEIANKLLFKPYFNTEIILEDETKQVVENVSYKAPLNQIFYGPPGTGKTYNTILEAAKIITQDETISYEAALGIFNKHLGGRIEFITFHQNYSYEDFIQGLRPDTELSGELSFFKSDGVFKKIADKALKNLKDAENPNSVKKEFTDVFSELIKPLNELDIGEVEIKMKQTSFYITEVGEKSIEFRKNQGDSKHTLSIATLKKMYDKGANDIILGGLQPYYNPILKQLLELGKRNVEQVQKQNYVIIIDEINRANISRVFGELITLIEKDKRSHGKIPLTATLPSGEPFIVPSNLYIIGTMNTADKSIALLDIALRRRFEFKAMYPKYEIQNIIIHKAAFLQKLNMLIVNSGKGHDFTIGHSYFMDEDIGFNFENTINNKVIPLLLEYYMNDEVEVTKILNEALKEDNYKIGNWPLEIIDNGN</sequence>
<feature type="domain" description="AAA+ ATPase" evidence="1">
    <location>
        <begin position="398"/>
        <end position="692"/>
    </location>
</feature>
<keyword evidence="3" id="KW-1185">Reference proteome</keyword>
<dbReference type="PANTHER" id="PTHR37291:SF1">
    <property type="entry name" value="TYPE IV METHYL-DIRECTED RESTRICTION ENZYME ECOKMCRB SUBUNIT"/>
    <property type="match status" value="1"/>
</dbReference>
<dbReference type="GO" id="GO:0005524">
    <property type="term" value="F:ATP binding"/>
    <property type="evidence" value="ECO:0007669"/>
    <property type="project" value="InterPro"/>
</dbReference>
<name>A0A8H2QMR4_9FLAO</name>
<reference evidence="2 3" key="1">
    <citation type="submission" date="2019-08" db="EMBL/GenBank/DDBJ databases">
        <title>Genomes of Antarctic Bizionia species.</title>
        <authorList>
            <person name="Bowman J.P."/>
        </authorList>
    </citation>
    <scope>NUCLEOTIDE SEQUENCE [LARGE SCALE GENOMIC DNA]</scope>
    <source>
        <strain evidence="2 3">HFD</strain>
    </source>
</reference>
<proteinExistence type="predicted"/>
<gene>
    <name evidence="2" type="ORF">ES676_02540</name>
</gene>
<dbReference type="InterPro" id="IPR027417">
    <property type="entry name" value="P-loop_NTPase"/>
</dbReference>